<reference evidence="4 5" key="1">
    <citation type="journal article" date="2015" name="Genome Announc.">
        <title>Draft Genome Sequence of the Terrestrial Cyanobacterium Scytonema millei VB511283, Isolated from Eastern India.</title>
        <authorList>
            <person name="Sen D."/>
            <person name="Chandrababunaidu M.M."/>
            <person name="Singh D."/>
            <person name="Sanghi N."/>
            <person name="Ghorai A."/>
            <person name="Mishra G.P."/>
            <person name="Madduluri M."/>
            <person name="Adhikary S.P."/>
            <person name="Tripathy S."/>
        </authorList>
    </citation>
    <scope>NUCLEOTIDE SEQUENCE [LARGE SCALE GENOMIC DNA]</scope>
    <source>
        <strain evidence="4 5">VB511283</strain>
    </source>
</reference>
<dbReference type="EMBL" id="JTJC03000009">
    <property type="protein sequence ID" value="NHC37605.1"/>
    <property type="molecule type" value="Genomic_DNA"/>
</dbReference>
<comment type="caution">
    <text evidence="4">The sequence shown here is derived from an EMBL/GenBank/DDBJ whole genome shotgun (WGS) entry which is preliminary data.</text>
</comment>
<dbReference type="PROSITE" id="PS51257">
    <property type="entry name" value="PROKAR_LIPOPROTEIN"/>
    <property type="match status" value="1"/>
</dbReference>
<keyword evidence="5" id="KW-1185">Reference proteome</keyword>
<dbReference type="InterPro" id="IPR001119">
    <property type="entry name" value="SLH_dom"/>
</dbReference>
<dbReference type="InterPro" id="IPR007049">
    <property type="entry name" value="Carb-sel_porin_OprB"/>
</dbReference>
<dbReference type="PANTHER" id="PTHR43308:SF1">
    <property type="entry name" value="OUTER MEMBRANE PROTEIN ALPHA"/>
    <property type="match status" value="1"/>
</dbReference>
<dbReference type="GO" id="GO:0008643">
    <property type="term" value="P:carbohydrate transport"/>
    <property type="evidence" value="ECO:0007669"/>
    <property type="project" value="InterPro"/>
</dbReference>
<dbReference type="InterPro" id="IPR038673">
    <property type="entry name" value="OprB_sf"/>
</dbReference>
<dbReference type="InterPro" id="IPR047684">
    <property type="entry name" value="Por_som-like"/>
</dbReference>
<dbReference type="OrthoDB" id="541604at2"/>
<comment type="similarity">
    <text evidence="1 2">Belongs to the OprB family.</text>
</comment>
<organism evidence="4 5">
    <name type="scientific">Scytonema millei VB511283</name>
    <dbReference type="NCBI Taxonomy" id="1245923"/>
    <lineage>
        <taxon>Bacteria</taxon>
        <taxon>Bacillati</taxon>
        <taxon>Cyanobacteriota</taxon>
        <taxon>Cyanophyceae</taxon>
        <taxon>Nostocales</taxon>
        <taxon>Scytonemataceae</taxon>
        <taxon>Scytonema</taxon>
    </lineage>
</organism>
<feature type="signal peptide" evidence="2">
    <location>
        <begin position="1"/>
        <end position="20"/>
    </location>
</feature>
<dbReference type="GO" id="GO:0016020">
    <property type="term" value="C:membrane"/>
    <property type="evidence" value="ECO:0007669"/>
    <property type="project" value="InterPro"/>
</dbReference>
<dbReference type="NCBIfam" id="NF033921">
    <property type="entry name" value="por_somb"/>
    <property type="match status" value="1"/>
</dbReference>
<evidence type="ECO:0000259" key="3">
    <source>
        <dbReference type="PROSITE" id="PS51272"/>
    </source>
</evidence>
<dbReference type="Proteomes" id="UP000031532">
    <property type="component" value="Unassembled WGS sequence"/>
</dbReference>
<proteinExistence type="inferred from homology"/>
<name>A0A9X5I704_9CYAN</name>
<accession>A0A9X5I704</accession>
<evidence type="ECO:0000256" key="2">
    <source>
        <dbReference type="RuleBase" id="RU363072"/>
    </source>
</evidence>
<evidence type="ECO:0000313" key="5">
    <source>
        <dbReference type="Proteomes" id="UP000031532"/>
    </source>
</evidence>
<keyword evidence="2" id="KW-0732">Signal</keyword>
<evidence type="ECO:0000313" key="4">
    <source>
        <dbReference type="EMBL" id="NHC37605.1"/>
    </source>
</evidence>
<dbReference type="RefSeq" id="WP_039713551.1">
    <property type="nucleotide sequence ID" value="NZ_JTJC03000009.1"/>
</dbReference>
<dbReference type="Pfam" id="PF04966">
    <property type="entry name" value="OprB"/>
    <property type="match status" value="1"/>
</dbReference>
<dbReference type="GO" id="GO:0015288">
    <property type="term" value="F:porin activity"/>
    <property type="evidence" value="ECO:0007669"/>
    <property type="project" value="InterPro"/>
</dbReference>
<dbReference type="PROSITE" id="PS51272">
    <property type="entry name" value="SLH"/>
    <property type="match status" value="1"/>
</dbReference>
<evidence type="ECO:0000256" key="1">
    <source>
        <dbReference type="ARBA" id="ARBA00008769"/>
    </source>
</evidence>
<feature type="chain" id="PRO_5041014358" evidence="2">
    <location>
        <begin position="21"/>
        <end position="641"/>
    </location>
</feature>
<sequence>MHKFLLQVLPLASVILACHAIDSYRASAETNTVEVSSKQTLASTNYAREAKLLLPADRRDRHATDRTSIEPETDLATIPRVEIPEAASGDPMAQVTSVSQLSDVQPTDWAFQALQSLVERYGCIAGYPDSTYRGNRALTRYEFAAGLNACLDRINELIATASADTVKKEDADTLQKLQTEFAAELSALRGRVDTLEAATAELEANQFSTTTKLNALVWSHVTGAFADGDVQFESVDIFPPDAFGGVVARRGGRDAVTGRPVVQELTEDPEITLSNHLWLNFDTSFNGRDSLKLRLAAGNADSPANQFTSAGLYNTYGVPFFDQTAGIQGLDNDIFLHELFYSFPVGDNLEIVFGPRINWYRYFDYNAFTFILTGANSFNSNGGTLVNAIDRGSGAAVIWKPSEQFQFAVAYLGENTEFLSSTIATGYNTSSDPRFGLFGGTYTATAELTYSPSQNFNLRFLYNRTRIQAINGVIGGATGEPIYGIADNGSSAVFDPVTGLVADGGLDAGLANTFGVNFDWLVTPGIGLFGRYTYAKTNLVPGDGEIEAQAMQAGVAFPDLGKEGALLTISYVRPFAILDGRDFLVAGGGNGGVQYEFEANYYFPLTDNIALVPAFYLIANPNNFSDNPTIYVGNLRAQFSF</sequence>
<dbReference type="Gene3D" id="2.40.160.180">
    <property type="entry name" value="Carbohydrate-selective porin OprB"/>
    <property type="match status" value="1"/>
</dbReference>
<protein>
    <submittedName>
        <fullName evidence="4">Iron uptake porin</fullName>
    </submittedName>
</protein>
<dbReference type="PANTHER" id="PTHR43308">
    <property type="entry name" value="OUTER MEMBRANE PROTEIN ALPHA-RELATED"/>
    <property type="match status" value="1"/>
</dbReference>
<dbReference type="InterPro" id="IPR051465">
    <property type="entry name" value="Cell_Envelope_Struct_Comp"/>
</dbReference>
<feature type="domain" description="SLH" evidence="3">
    <location>
        <begin position="97"/>
        <end position="161"/>
    </location>
</feature>
<gene>
    <name evidence="4" type="ORF">QH73_0023705</name>
</gene>
<dbReference type="AlphaFoldDB" id="A0A9X5I704"/>
<dbReference type="Pfam" id="PF00395">
    <property type="entry name" value="SLH"/>
    <property type="match status" value="1"/>
</dbReference>